<dbReference type="Proteomes" id="UP001371224">
    <property type="component" value="Unassembled WGS sequence"/>
</dbReference>
<evidence type="ECO:0000313" key="5">
    <source>
        <dbReference type="EMBL" id="MEJ1089050.1"/>
    </source>
</evidence>
<keyword evidence="1" id="KW-0540">Nuclease</keyword>
<name>A0ABU8LDH2_9MICO</name>
<dbReference type="InterPro" id="IPR011335">
    <property type="entry name" value="Restrct_endonuc-II-like"/>
</dbReference>
<comment type="caution">
    <text evidence="5">The sequence shown here is derived from an EMBL/GenBank/DDBJ whole genome shotgun (WGS) entry which is preliminary data.</text>
</comment>
<dbReference type="Gene3D" id="1.10.10.10">
    <property type="entry name" value="Winged helix-like DNA-binding domain superfamily/Winged helix DNA-binding domain"/>
    <property type="match status" value="1"/>
</dbReference>
<dbReference type="Gene3D" id="3.40.600.10">
    <property type="entry name" value="DNA mismatch repair MutH/Restriction endonuclease, type II"/>
    <property type="match status" value="1"/>
</dbReference>
<dbReference type="EMBL" id="JBBDGM010000010">
    <property type="protein sequence ID" value="MEJ1089050.1"/>
    <property type="molecule type" value="Genomic_DNA"/>
</dbReference>
<dbReference type="GO" id="GO:0004519">
    <property type="term" value="F:endonuclease activity"/>
    <property type="evidence" value="ECO:0007669"/>
    <property type="project" value="UniProtKB-KW"/>
</dbReference>
<accession>A0ABU8LDH2</accession>
<evidence type="ECO:0000256" key="3">
    <source>
        <dbReference type="ARBA" id="ARBA00022801"/>
    </source>
</evidence>
<proteinExistence type="predicted"/>
<dbReference type="RefSeq" id="WP_337332711.1">
    <property type="nucleotide sequence ID" value="NZ_JBBDGM010000010.1"/>
</dbReference>
<evidence type="ECO:0000256" key="2">
    <source>
        <dbReference type="ARBA" id="ARBA00022759"/>
    </source>
</evidence>
<keyword evidence="6" id="KW-1185">Reference proteome</keyword>
<gene>
    <name evidence="5" type="ORF">WDU99_12075</name>
</gene>
<dbReference type="InterPro" id="IPR015210">
    <property type="entry name" value="NaeI"/>
</dbReference>
<evidence type="ECO:0000256" key="1">
    <source>
        <dbReference type="ARBA" id="ARBA00022722"/>
    </source>
</evidence>
<sequence>MSSVLDDWTIDPLEGETDEELIKVFHAFRVADPTGSRLGKLMRNTLDQLYDGQRTGRYSWDQLHKTERTHYGTLFEINLRREFDDVIDEPGDKQKLDYRVAGIDVDCKFSQRMNGWMIPPEARGHLMAVGYVNDRRSEFAFGVVRARPEYCNAGNNRDSKVTLNRAGRDAVRWIERPGELPPNVLLQCDEETLQAIFAPRSGQQRVNELLRRVTGARIGRSAIATVAQQDDFMKRVRANGGARTALRNEGYVILGGDYAKHRDAAERLGTAVPNPGEVVSVRIVPADVDEPFAAELEGSHWRIAAEAESCTHPAPDVKFR</sequence>
<keyword evidence="3" id="KW-0378">Hydrolase</keyword>
<keyword evidence="2 5" id="KW-0255">Endonuclease</keyword>
<dbReference type="CDD" id="cd22338">
    <property type="entry name" value="NaeI-like"/>
    <property type="match status" value="1"/>
</dbReference>
<dbReference type="Pfam" id="PF09126">
    <property type="entry name" value="NaeI"/>
    <property type="match status" value="1"/>
</dbReference>
<feature type="domain" description="Type II restriction enzyme NaeI" evidence="4">
    <location>
        <begin position="23"/>
        <end position="309"/>
    </location>
</feature>
<dbReference type="InterPro" id="IPR037057">
    <property type="entry name" value="DNA_rep_MutH/T2_RE_sf"/>
</dbReference>
<evidence type="ECO:0000259" key="4">
    <source>
        <dbReference type="Pfam" id="PF09126"/>
    </source>
</evidence>
<organism evidence="5 6">
    <name type="scientific">Microbacterium bandirmense</name>
    <dbReference type="NCBI Taxonomy" id="3122050"/>
    <lineage>
        <taxon>Bacteria</taxon>
        <taxon>Bacillati</taxon>
        <taxon>Actinomycetota</taxon>
        <taxon>Actinomycetes</taxon>
        <taxon>Micrococcales</taxon>
        <taxon>Microbacteriaceae</taxon>
        <taxon>Microbacterium</taxon>
    </lineage>
</organism>
<protein>
    <submittedName>
        <fullName evidence="5">NaeI family type II restriction endonuclease</fullName>
    </submittedName>
</protein>
<evidence type="ECO:0000313" key="6">
    <source>
        <dbReference type="Proteomes" id="UP001371224"/>
    </source>
</evidence>
<dbReference type="InterPro" id="IPR036388">
    <property type="entry name" value="WH-like_DNA-bd_sf"/>
</dbReference>
<dbReference type="SUPFAM" id="SSF52980">
    <property type="entry name" value="Restriction endonuclease-like"/>
    <property type="match status" value="1"/>
</dbReference>
<reference evidence="5 6" key="1">
    <citation type="submission" date="2024-02" db="EMBL/GenBank/DDBJ databases">
        <authorList>
            <person name="Saticioglu I.B."/>
        </authorList>
    </citation>
    <scope>NUCLEOTIDE SEQUENCE [LARGE SCALE GENOMIC DNA]</scope>
    <source>
        <strain evidence="5 6">Mu-80</strain>
    </source>
</reference>